<dbReference type="InterPro" id="IPR052384">
    <property type="entry name" value="TMTC_O-mannosyltransferase"/>
</dbReference>
<feature type="signal peptide" evidence="2">
    <location>
        <begin position="1"/>
        <end position="23"/>
    </location>
</feature>
<dbReference type="PROSITE" id="PS50005">
    <property type="entry name" value="TPR"/>
    <property type="match status" value="3"/>
</dbReference>
<dbReference type="Gene3D" id="1.25.40.10">
    <property type="entry name" value="Tetratricopeptide repeat domain"/>
    <property type="match status" value="1"/>
</dbReference>
<keyword evidence="3" id="KW-0645">Protease</keyword>
<dbReference type="RefSeq" id="WP_237464953.1">
    <property type="nucleotide sequence ID" value="NZ_CAKLDI010000001.1"/>
</dbReference>
<dbReference type="Pfam" id="PF14559">
    <property type="entry name" value="TPR_19"/>
    <property type="match status" value="1"/>
</dbReference>
<keyword evidence="2" id="KW-0732">Signal</keyword>
<dbReference type="InterPro" id="IPR013360">
    <property type="entry name" value="Pilus_4_PilW"/>
</dbReference>
<proteinExistence type="predicted"/>
<protein>
    <submittedName>
        <fullName evidence="3">Beta-barrel assembly-enhancing protease</fullName>
        <ecNumber evidence="3">3.4.-.-</ecNumber>
    </submittedName>
</protein>
<dbReference type="EC" id="3.4.-.-" evidence="3"/>
<dbReference type="PANTHER" id="PTHR44216:SF3">
    <property type="entry name" value="PROTEIN O-MANNOSYL-TRANSFERASE TMTC2"/>
    <property type="match status" value="1"/>
</dbReference>
<name>A0ABM8ZRK2_9VIBR</name>
<evidence type="ECO:0000256" key="2">
    <source>
        <dbReference type="SAM" id="SignalP"/>
    </source>
</evidence>
<evidence type="ECO:0000313" key="4">
    <source>
        <dbReference type="Proteomes" id="UP000838672"/>
    </source>
</evidence>
<dbReference type="InterPro" id="IPR019734">
    <property type="entry name" value="TPR_rpt"/>
</dbReference>
<keyword evidence="4" id="KW-1185">Reference proteome</keyword>
<comment type="caution">
    <text evidence="3">The sequence shown here is derived from an EMBL/GenBank/DDBJ whole genome shotgun (WGS) entry which is preliminary data.</text>
</comment>
<reference evidence="3" key="1">
    <citation type="submission" date="2021-11" db="EMBL/GenBank/DDBJ databases">
        <authorList>
            <person name="Rodrigo-Torres L."/>
            <person name="Arahal R. D."/>
            <person name="Lucena T."/>
        </authorList>
    </citation>
    <scope>NUCLEOTIDE SEQUENCE</scope>
    <source>
        <strain evidence="3">CECT 7929</strain>
    </source>
</reference>
<organism evidence="3 4">
    <name type="scientific">Vibrio stylophorae</name>
    <dbReference type="NCBI Taxonomy" id="659351"/>
    <lineage>
        <taxon>Bacteria</taxon>
        <taxon>Pseudomonadati</taxon>
        <taxon>Pseudomonadota</taxon>
        <taxon>Gammaproteobacteria</taxon>
        <taxon>Vibrionales</taxon>
        <taxon>Vibrionaceae</taxon>
        <taxon>Vibrio</taxon>
    </lineage>
</organism>
<dbReference type="PROSITE" id="PS51257">
    <property type="entry name" value="PROKAR_LIPOPROTEIN"/>
    <property type="match status" value="1"/>
</dbReference>
<feature type="chain" id="PRO_5046255170" evidence="2">
    <location>
        <begin position="24"/>
        <end position="254"/>
    </location>
</feature>
<evidence type="ECO:0000313" key="3">
    <source>
        <dbReference type="EMBL" id="CAH0532863.1"/>
    </source>
</evidence>
<dbReference type="Pfam" id="PF13431">
    <property type="entry name" value="TPR_17"/>
    <property type="match status" value="1"/>
</dbReference>
<dbReference type="InterPro" id="IPR011990">
    <property type="entry name" value="TPR-like_helical_dom_sf"/>
</dbReference>
<evidence type="ECO:0000256" key="1">
    <source>
        <dbReference type="PROSITE-ProRule" id="PRU00339"/>
    </source>
</evidence>
<dbReference type="EMBL" id="CAKLDI010000001">
    <property type="protein sequence ID" value="CAH0532863.1"/>
    <property type="molecule type" value="Genomic_DNA"/>
</dbReference>
<feature type="repeat" description="TPR" evidence="1">
    <location>
        <begin position="71"/>
        <end position="104"/>
    </location>
</feature>
<dbReference type="NCBIfam" id="TIGR02521">
    <property type="entry name" value="type_IV_pilW"/>
    <property type="match status" value="1"/>
</dbReference>
<dbReference type="GO" id="GO:0008233">
    <property type="term" value="F:peptidase activity"/>
    <property type="evidence" value="ECO:0007669"/>
    <property type="project" value="UniProtKB-KW"/>
</dbReference>
<dbReference type="SUPFAM" id="SSF81901">
    <property type="entry name" value="HCP-like"/>
    <property type="match status" value="1"/>
</dbReference>
<keyword evidence="3" id="KW-0378">Hydrolase</keyword>
<gene>
    <name evidence="3" type="primary">bepA_2</name>
    <name evidence="3" type="ORF">VST7929_00710</name>
</gene>
<accession>A0ABM8ZRK2</accession>
<feature type="repeat" description="TPR" evidence="1">
    <location>
        <begin position="37"/>
        <end position="70"/>
    </location>
</feature>
<keyword evidence="1" id="KW-0802">TPR repeat</keyword>
<feature type="repeat" description="TPR" evidence="1">
    <location>
        <begin position="141"/>
        <end position="174"/>
    </location>
</feature>
<dbReference type="GO" id="GO:0006508">
    <property type="term" value="P:proteolysis"/>
    <property type="evidence" value="ECO:0007669"/>
    <property type="project" value="UniProtKB-KW"/>
</dbReference>
<dbReference type="PANTHER" id="PTHR44216">
    <property type="entry name" value="PROTEIN O-MANNOSYL-TRANSFERASE TMTC2"/>
    <property type="match status" value="1"/>
</dbReference>
<dbReference type="Proteomes" id="UP000838672">
    <property type="component" value="Unassembled WGS sequence"/>
</dbReference>
<dbReference type="SMART" id="SM00028">
    <property type="entry name" value="TPR"/>
    <property type="match status" value="4"/>
</dbReference>
<sequence>MLRQGRVLLLLSSLLLGACQSTGVDELPGGFDKMSAAENRIKLGLGYIEKGNMQRAYEHLRMAVTYAPDYYRAQLSLAYYYQLVEDNERAEITFNQALRDNPDNGDVLNNYGVFLCKNKDYKRSVDLFLRATQQPYYYQVASSFENAAMCSALDGNQKAAEEYYQRALDYDPKRDTSAFPYAEMLIEQKRYEDARQVLNRFARRSKVTPEVLWLFIRIEYLDNNPEQLEYYGDLLMDHFPESQQFKKYLAHEYR</sequence>